<evidence type="ECO:0000313" key="1">
    <source>
        <dbReference type="EMBL" id="AKE62775.1"/>
    </source>
</evidence>
<proteinExistence type="predicted"/>
<protein>
    <submittedName>
        <fullName evidence="1">Uncharacterized protein</fullName>
    </submittedName>
</protein>
<evidence type="ECO:0000313" key="2">
    <source>
        <dbReference type="Proteomes" id="UP000034103"/>
    </source>
</evidence>
<gene>
    <name evidence="1" type="ORF">MYAER_0413</name>
</gene>
<dbReference type="EMBL" id="CP011304">
    <property type="protein sequence ID" value="AKE62775.1"/>
    <property type="molecule type" value="Genomic_DNA"/>
</dbReference>
<sequence length="42" mass="4819">MQPEQTPTNHKNLNIYPDFAKTMAIARRGIKKYCNALIDLAK</sequence>
<organism evidence="1 2">
    <name type="scientific">Microcystis aeruginosa NIES-2549</name>
    <dbReference type="NCBI Taxonomy" id="1641812"/>
    <lineage>
        <taxon>Bacteria</taxon>
        <taxon>Bacillati</taxon>
        <taxon>Cyanobacteriota</taxon>
        <taxon>Cyanophyceae</taxon>
        <taxon>Oscillatoriophycideae</taxon>
        <taxon>Chroococcales</taxon>
        <taxon>Microcystaceae</taxon>
        <taxon>Microcystis</taxon>
    </lineage>
</organism>
<accession>A0A0F6RJB4</accession>
<dbReference type="HOGENOM" id="CLU_3254023_0_0_3"/>
<dbReference type="Proteomes" id="UP000034103">
    <property type="component" value="Chromosome"/>
</dbReference>
<name>A0A0F6RJB4_MICAE</name>
<reference evidence="1 2" key="1">
    <citation type="journal article" date="2015" name="Genome Announc.">
        <title>Complete Genome Sequence of Microcystis aeruginosa NIES-2549, a Bloom-Forming Cyanobacterium from Lake Kasumigaura, Japan.</title>
        <authorList>
            <person name="Yamaguchi H."/>
            <person name="Suzuki S."/>
            <person name="Tanabe Y."/>
            <person name="Osana Y."/>
            <person name="Shimura Y."/>
            <person name="Ishida K."/>
            <person name="Kawachi M."/>
        </authorList>
    </citation>
    <scope>NUCLEOTIDE SEQUENCE [LARGE SCALE GENOMIC DNA]</scope>
    <source>
        <strain evidence="1 2">NIES-2549</strain>
    </source>
</reference>
<dbReference type="AlphaFoldDB" id="A0A0F6RJB4"/>
<dbReference type="RefSeq" id="WP_268807302.1">
    <property type="nucleotide sequence ID" value="NZ_CP011304.1"/>
</dbReference>
<dbReference type="PATRIC" id="fig|1641812.3.peg.430"/>